<keyword evidence="7" id="KW-0805">Transcription regulation</keyword>
<comment type="caution">
    <text evidence="14">The sequence shown here is derived from an EMBL/GenBank/DDBJ whole genome shotgun (WGS) entry which is preliminary data.</text>
</comment>
<dbReference type="FunFam" id="3.30.160.60:FF:001442">
    <property type="entry name" value="zinc finger protein 696"/>
    <property type="match status" value="1"/>
</dbReference>
<keyword evidence="8" id="KW-0238">DNA-binding</keyword>
<evidence type="ECO:0000313" key="14">
    <source>
        <dbReference type="EMBL" id="CAH2330618.1"/>
    </source>
</evidence>
<accession>A0AAD1WV71</accession>
<evidence type="ECO:0000256" key="9">
    <source>
        <dbReference type="ARBA" id="ARBA00023163"/>
    </source>
</evidence>
<evidence type="ECO:0000256" key="4">
    <source>
        <dbReference type="ARBA" id="ARBA00022737"/>
    </source>
</evidence>
<comment type="similarity">
    <text evidence="2">Belongs to the krueppel C2H2-type zinc-finger protein family.</text>
</comment>
<reference evidence="14" key="1">
    <citation type="submission" date="2022-03" db="EMBL/GenBank/DDBJ databases">
        <authorList>
            <person name="Alioto T."/>
            <person name="Alioto T."/>
            <person name="Gomez Garrido J."/>
        </authorList>
    </citation>
    <scope>NUCLEOTIDE SEQUENCE</scope>
</reference>
<name>A0AAD1WV71_PELCU</name>
<feature type="domain" description="C2H2-type" evidence="13">
    <location>
        <begin position="285"/>
        <end position="312"/>
    </location>
</feature>
<dbReference type="FunFam" id="3.30.160.60:FF:001498">
    <property type="entry name" value="Zinc finger protein 404"/>
    <property type="match status" value="2"/>
</dbReference>
<proteinExistence type="inferred from homology"/>
<protein>
    <submittedName>
        <fullName evidence="14">PRDM9, partial</fullName>
    </submittedName>
</protein>
<feature type="compositionally biased region" description="Polar residues" evidence="12">
    <location>
        <begin position="246"/>
        <end position="261"/>
    </location>
</feature>
<feature type="domain" description="C2H2-type" evidence="13">
    <location>
        <begin position="313"/>
        <end position="340"/>
    </location>
</feature>
<comment type="subcellular location">
    <subcellularLocation>
        <location evidence="1">Nucleus</location>
    </subcellularLocation>
</comment>
<dbReference type="PROSITE" id="PS50157">
    <property type="entry name" value="ZINC_FINGER_C2H2_2"/>
    <property type="match status" value="7"/>
</dbReference>
<dbReference type="InterPro" id="IPR036236">
    <property type="entry name" value="Znf_C2H2_sf"/>
</dbReference>
<dbReference type="PROSITE" id="PS00028">
    <property type="entry name" value="ZINC_FINGER_C2H2_1"/>
    <property type="match status" value="7"/>
</dbReference>
<dbReference type="FunFam" id="3.30.160.60:FF:000218">
    <property type="entry name" value="Zinc finger protein 10"/>
    <property type="match status" value="1"/>
</dbReference>
<dbReference type="Gene3D" id="3.30.160.60">
    <property type="entry name" value="Classic Zinc Finger"/>
    <property type="match status" value="7"/>
</dbReference>
<keyword evidence="5 11" id="KW-0863">Zinc-finger</keyword>
<dbReference type="GO" id="GO:0008270">
    <property type="term" value="F:zinc ion binding"/>
    <property type="evidence" value="ECO:0007669"/>
    <property type="project" value="UniProtKB-KW"/>
</dbReference>
<evidence type="ECO:0000256" key="11">
    <source>
        <dbReference type="PROSITE-ProRule" id="PRU00042"/>
    </source>
</evidence>
<dbReference type="GO" id="GO:0000978">
    <property type="term" value="F:RNA polymerase II cis-regulatory region sequence-specific DNA binding"/>
    <property type="evidence" value="ECO:0007669"/>
    <property type="project" value="TreeGrafter"/>
</dbReference>
<dbReference type="FunFam" id="3.30.160.60:FF:000295">
    <property type="entry name" value="zinc finger protein 19"/>
    <property type="match status" value="1"/>
</dbReference>
<gene>
    <name evidence="14" type="ORF">PECUL_23A041414</name>
</gene>
<dbReference type="PANTHER" id="PTHR23235">
    <property type="entry name" value="KRUEPPEL-LIKE TRANSCRIPTION FACTOR"/>
    <property type="match status" value="1"/>
</dbReference>
<keyword evidence="6" id="KW-0862">Zinc</keyword>
<keyword evidence="3" id="KW-0479">Metal-binding</keyword>
<dbReference type="SUPFAM" id="SSF57667">
    <property type="entry name" value="beta-beta-alpha zinc fingers"/>
    <property type="match status" value="4"/>
</dbReference>
<feature type="domain" description="C2H2-type" evidence="13">
    <location>
        <begin position="369"/>
        <end position="396"/>
    </location>
</feature>
<evidence type="ECO:0000256" key="7">
    <source>
        <dbReference type="ARBA" id="ARBA00023015"/>
    </source>
</evidence>
<dbReference type="AlphaFoldDB" id="A0AAD1WV71"/>
<dbReference type="GO" id="GO:0005634">
    <property type="term" value="C:nucleus"/>
    <property type="evidence" value="ECO:0007669"/>
    <property type="project" value="UniProtKB-SubCell"/>
</dbReference>
<dbReference type="EMBL" id="CAKOES020000829">
    <property type="protein sequence ID" value="CAH2330618.1"/>
    <property type="molecule type" value="Genomic_DNA"/>
</dbReference>
<feature type="region of interest" description="Disordered" evidence="12">
    <location>
        <begin position="243"/>
        <end position="287"/>
    </location>
</feature>
<feature type="domain" description="C2H2-type" evidence="13">
    <location>
        <begin position="453"/>
        <end position="480"/>
    </location>
</feature>
<dbReference type="Proteomes" id="UP001295444">
    <property type="component" value="Unassembled WGS sequence"/>
</dbReference>
<evidence type="ECO:0000256" key="2">
    <source>
        <dbReference type="ARBA" id="ARBA00006991"/>
    </source>
</evidence>
<feature type="domain" description="C2H2-type" evidence="13">
    <location>
        <begin position="425"/>
        <end position="452"/>
    </location>
</feature>
<feature type="domain" description="C2H2-type" evidence="13">
    <location>
        <begin position="341"/>
        <end position="368"/>
    </location>
</feature>
<evidence type="ECO:0000256" key="10">
    <source>
        <dbReference type="ARBA" id="ARBA00023242"/>
    </source>
</evidence>
<dbReference type="FunFam" id="3.30.160.60:FF:002343">
    <property type="entry name" value="Zinc finger protein 33A"/>
    <property type="match status" value="1"/>
</dbReference>
<dbReference type="InterPro" id="IPR013087">
    <property type="entry name" value="Znf_C2H2_type"/>
</dbReference>
<keyword evidence="10" id="KW-0539">Nucleus</keyword>
<keyword evidence="4" id="KW-0677">Repeat</keyword>
<evidence type="ECO:0000256" key="3">
    <source>
        <dbReference type="ARBA" id="ARBA00022723"/>
    </source>
</evidence>
<keyword evidence="15" id="KW-1185">Reference proteome</keyword>
<sequence length="482" mass="54796">MVVLEKDLTSDTILNHALEIICLLSGEDYILVKRQAEDTLCSNGTATGESPRRSQDQSMEHLIPIGQSPEAGNKSLVAMKILELANKIVQLLTKEVPLRCDDVAVYFSVAEWDYLELHKEEYTPITEEEDRTLNSPELPLHQAVEPERILHHLKEEPDNPEYSCADGTSEYVPQSYANEKPNREAHVPLHEPEPMVNYNYSALCYIKPEPMDQIGTDDVPQYLPLSDQSELNSNLEFNIKEEMGESSESQDYMDSDINPSQRNEKREKSLAKRKRQKPHSSDKMHPCEVCGKRFTNNSHLARHFKVHTGEKPFPCGVCGKMFARKSHVADHQRIHTGERPYTCLECGRKFTNNSHLVLHRVVHTGEKPFTCPECGKGFTRNSSLIKHSGIHAEEKPHVCRECGKSYCQYANLVVHQRLHSGEKPYACKHCGRGFICKASMVRHQRTHTGEKPYSCAQCSKSFTDNSSLIKHKRVHVKELLGS</sequence>
<dbReference type="SMART" id="SM00355">
    <property type="entry name" value="ZnF_C2H2"/>
    <property type="match status" value="7"/>
</dbReference>
<evidence type="ECO:0000256" key="8">
    <source>
        <dbReference type="ARBA" id="ARBA00023125"/>
    </source>
</evidence>
<evidence type="ECO:0000256" key="6">
    <source>
        <dbReference type="ARBA" id="ARBA00022833"/>
    </source>
</evidence>
<dbReference type="GO" id="GO:0000981">
    <property type="term" value="F:DNA-binding transcription factor activity, RNA polymerase II-specific"/>
    <property type="evidence" value="ECO:0007669"/>
    <property type="project" value="TreeGrafter"/>
</dbReference>
<dbReference type="FunFam" id="3.30.160.60:FF:000189">
    <property type="entry name" value="zinc finger protein 133 isoform X1"/>
    <property type="match status" value="1"/>
</dbReference>
<evidence type="ECO:0000256" key="12">
    <source>
        <dbReference type="SAM" id="MobiDB-lite"/>
    </source>
</evidence>
<dbReference type="Pfam" id="PF00096">
    <property type="entry name" value="zf-C2H2"/>
    <property type="match status" value="6"/>
</dbReference>
<evidence type="ECO:0000256" key="1">
    <source>
        <dbReference type="ARBA" id="ARBA00004123"/>
    </source>
</evidence>
<evidence type="ECO:0000259" key="13">
    <source>
        <dbReference type="PROSITE" id="PS50157"/>
    </source>
</evidence>
<feature type="domain" description="C2H2-type" evidence="13">
    <location>
        <begin position="397"/>
        <end position="424"/>
    </location>
</feature>
<evidence type="ECO:0000313" key="15">
    <source>
        <dbReference type="Proteomes" id="UP001295444"/>
    </source>
</evidence>
<dbReference type="PANTHER" id="PTHR23235:SF142">
    <property type="entry name" value="ZINC FINGER PROTEIN 384"/>
    <property type="match status" value="1"/>
</dbReference>
<keyword evidence="9" id="KW-0804">Transcription</keyword>
<organism evidence="14 15">
    <name type="scientific">Pelobates cultripes</name>
    <name type="common">Western spadefoot toad</name>
    <dbReference type="NCBI Taxonomy" id="61616"/>
    <lineage>
        <taxon>Eukaryota</taxon>
        <taxon>Metazoa</taxon>
        <taxon>Chordata</taxon>
        <taxon>Craniata</taxon>
        <taxon>Vertebrata</taxon>
        <taxon>Euteleostomi</taxon>
        <taxon>Amphibia</taxon>
        <taxon>Batrachia</taxon>
        <taxon>Anura</taxon>
        <taxon>Pelobatoidea</taxon>
        <taxon>Pelobatidae</taxon>
        <taxon>Pelobates</taxon>
    </lineage>
</organism>
<evidence type="ECO:0000256" key="5">
    <source>
        <dbReference type="ARBA" id="ARBA00022771"/>
    </source>
</evidence>